<organism evidence="1 2">
    <name type="scientific">Giardia muris</name>
    <dbReference type="NCBI Taxonomy" id="5742"/>
    <lineage>
        <taxon>Eukaryota</taxon>
        <taxon>Metamonada</taxon>
        <taxon>Diplomonadida</taxon>
        <taxon>Hexamitidae</taxon>
        <taxon>Giardiinae</taxon>
        <taxon>Giardia</taxon>
    </lineage>
</organism>
<keyword evidence="2" id="KW-1185">Reference proteome</keyword>
<proteinExistence type="predicted"/>
<name>A0A4Z1TB57_GIAMU</name>
<evidence type="ECO:0000313" key="2">
    <source>
        <dbReference type="Proteomes" id="UP000315496"/>
    </source>
</evidence>
<protein>
    <submittedName>
        <fullName evidence="1">Uncharacterized protein</fullName>
    </submittedName>
</protein>
<reference evidence="1 2" key="1">
    <citation type="submission" date="2019-05" db="EMBL/GenBank/DDBJ databases">
        <title>The compact genome of Giardia muris reveals important steps in the evolution of intestinal protozoan parasites.</title>
        <authorList>
            <person name="Xu F."/>
            <person name="Jimenez-Gonzalez A."/>
            <person name="Einarsson E."/>
            <person name="Astvaldsson A."/>
            <person name="Peirasmaki D."/>
            <person name="Eckmann L."/>
            <person name="Andersson J.O."/>
            <person name="Svard S.G."/>
            <person name="Jerlstrom-Hultqvist J."/>
        </authorList>
    </citation>
    <scope>NUCLEOTIDE SEQUENCE [LARGE SCALE GENOMIC DNA]</scope>
    <source>
        <strain evidence="1 2">Roberts-Thomson</strain>
    </source>
</reference>
<accession>A0A4Z1TB57</accession>
<gene>
    <name evidence="1" type="ORF">GMRT_11465</name>
</gene>
<dbReference type="EMBL" id="VDLU01000001">
    <property type="protein sequence ID" value="TNJ29769.1"/>
    <property type="molecule type" value="Genomic_DNA"/>
</dbReference>
<dbReference type="VEuPathDB" id="GiardiaDB:GMRT_11465"/>
<evidence type="ECO:0000313" key="1">
    <source>
        <dbReference type="EMBL" id="TNJ29769.1"/>
    </source>
</evidence>
<dbReference type="Proteomes" id="UP000315496">
    <property type="component" value="Chromosome 1"/>
</dbReference>
<comment type="caution">
    <text evidence="1">The sequence shown here is derived from an EMBL/GenBank/DDBJ whole genome shotgun (WGS) entry which is preliminary data.</text>
</comment>
<sequence>MLRADLVSQTQRTHDGMIVKLLRGPPEGVKTIIREGNPMTPEELDSFFVLDLGVETPTESVVLKREGLVVHPLVIEDVLPWPEVSQAVLTAYLGEISSTYYESPKTWNLEYCIVSLNLKRVQPSELDASSANDGNKPRRVEEVQRTIRTLSIGEYQEFFFSYINSVMIRAPYVEELKELQQELIASDTKALYDERKRLNKLESAFKQKRKELEKEYCTRLITVGLNLLGPLRNCYTNLDFRGDPFVEIFTDIYILLLRDPHAIELRRRSYSTDCERTHSRYVEERVIHLVLYGALRTNITDDYAEYISSVVAKTCEKNLCGLTLQTDDWYGICLYFDLSFSLFDLEAFQLSLKELFYGDEMDRLCNIYVTLSKKVPFHPLAHILTAEAYLRANILDKAELEMELAEKQYSTHGYLEEDRERLEACRAQVTQVTDAKRAQMYHRVLK</sequence>
<dbReference type="AlphaFoldDB" id="A0A4Z1TB57"/>